<reference evidence="3" key="1">
    <citation type="submission" date="2022-11" db="UniProtKB">
        <authorList>
            <consortium name="WormBaseParasite"/>
        </authorList>
    </citation>
    <scope>IDENTIFICATION</scope>
</reference>
<dbReference type="SMART" id="SM00491">
    <property type="entry name" value="HELICc2"/>
    <property type="match status" value="1"/>
</dbReference>
<feature type="domain" description="ATP-dependent helicase C-terminal" evidence="1">
    <location>
        <begin position="71"/>
        <end position="216"/>
    </location>
</feature>
<evidence type="ECO:0000313" key="3">
    <source>
        <dbReference type="WBParaSite" id="jg8837"/>
    </source>
</evidence>
<dbReference type="InterPro" id="IPR013020">
    <property type="entry name" value="Rad3/Chl1-like"/>
</dbReference>
<evidence type="ECO:0000259" key="1">
    <source>
        <dbReference type="SMART" id="SM00491"/>
    </source>
</evidence>
<dbReference type="InterPro" id="IPR027417">
    <property type="entry name" value="P-loop_NTPase"/>
</dbReference>
<dbReference type="WBParaSite" id="jg8837">
    <property type="protein sequence ID" value="jg8837"/>
    <property type="gene ID" value="jg8837"/>
</dbReference>
<dbReference type="NCBIfam" id="TIGR00604">
    <property type="entry name" value="rad3"/>
    <property type="match status" value="1"/>
</dbReference>
<name>A0A915ERX0_9BILA</name>
<dbReference type="GO" id="GO:0005634">
    <property type="term" value="C:nucleus"/>
    <property type="evidence" value="ECO:0007669"/>
    <property type="project" value="TreeGrafter"/>
</dbReference>
<dbReference type="AlphaFoldDB" id="A0A915ERX0"/>
<evidence type="ECO:0000313" key="2">
    <source>
        <dbReference type="Proteomes" id="UP000887574"/>
    </source>
</evidence>
<dbReference type="GO" id="GO:0034085">
    <property type="term" value="P:establishment of sister chromatid cohesion"/>
    <property type="evidence" value="ECO:0007669"/>
    <property type="project" value="TreeGrafter"/>
</dbReference>
<sequence>MRPVDQLFSCEHVIDDSQLTALSIARGPNQVELNLNFSSRSNQQIMVGISQCFVNLLRHVPNGAVAFFPSYSFLTDFVKSVRVSGHLAQIEKVKPIFVESRDGRAEEMWSKFCNAAKLTRQGALLLSVVGGKLSEGINFSDELGRCVFMVGLPYANKSSLELKERMKYVEEHIGSGAGDKFYETLCIQSVNQAIGRVIRHRNDHAAIILLDVRYSKANIALPGWIKKRLSHCQTFAEALIKLISFFKAKDQ</sequence>
<dbReference type="PANTHER" id="PTHR11472">
    <property type="entry name" value="DNA REPAIR DEAD HELICASE RAD3/XP-D SUBFAMILY MEMBER"/>
    <property type="match status" value="1"/>
</dbReference>
<protein>
    <submittedName>
        <fullName evidence="3">ATP-dependent helicase C-terminal domain-containing protein</fullName>
    </submittedName>
</protein>
<dbReference type="Pfam" id="PF13307">
    <property type="entry name" value="Helicase_C_2"/>
    <property type="match status" value="1"/>
</dbReference>
<accession>A0A915ERX0</accession>
<dbReference type="GO" id="GO:0005524">
    <property type="term" value="F:ATP binding"/>
    <property type="evidence" value="ECO:0007669"/>
    <property type="project" value="InterPro"/>
</dbReference>
<dbReference type="PANTHER" id="PTHR11472:SF41">
    <property type="entry name" value="ATP-DEPENDENT DNA HELICASE DDX11-RELATED"/>
    <property type="match status" value="1"/>
</dbReference>
<dbReference type="InterPro" id="IPR045028">
    <property type="entry name" value="DinG/Rad3-like"/>
</dbReference>
<dbReference type="GO" id="GO:0016818">
    <property type="term" value="F:hydrolase activity, acting on acid anhydrides, in phosphorus-containing anhydrides"/>
    <property type="evidence" value="ECO:0007669"/>
    <property type="project" value="InterPro"/>
</dbReference>
<dbReference type="GO" id="GO:0006139">
    <property type="term" value="P:nucleobase-containing compound metabolic process"/>
    <property type="evidence" value="ECO:0007669"/>
    <property type="project" value="InterPro"/>
</dbReference>
<dbReference type="GO" id="GO:0003676">
    <property type="term" value="F:nucleic acid binding"/>
    <property type="evidence" value="ECO:0007669"/>
    <property type="project" value="InterPro"/>
</dbReference>
<keyword evidence="2" id="KW-1185">Reference proteome</keyword>
<dbReference type="Gene3D" id="3.40.50.300">
    <property type="entry name" value="P-loop containing nucleotide triphosphate hydrolases"/>
    <property type="match status" value="1"/>
</dbReference>
<organism evidence="2 3">
    <name type="scientific">Ditylenchus dipsaci</name>
    <dbReference type="NCBI Taxonomy" id="166011"/>
    <lineage>
        <taxon>Eukaryota</taxon>
        <taxon>Metazoa</taxon>
        <taxon>Ecdysozoa</taxon>
        <taxon>Nematoda</taxon>
        <taxon>Chromadorea</taxon>
        <taxon>Rhabditida</taxon>
        <taxon>Tylenchina</taxon>
        <taxon>Tylenchomorpha</taxon>
        <taxon>Sphaerularioidea</taxon>
        <taxon>Anguinidae</taxon>
        <taxon>Anguininae</taxon>
        <taxon>Ditylenchus</taxon>
    </lineage>
</organism>
<dbReference type="GO" id="GO:0003678">
    <property type="term" value="F:DNA helicase activity"/>
    <property type="evidence" value="ECO:0007669"/>
    <property type="project" value="InterPro"/>
</dbReference>
<dbReference type="Proteomes" id="UP000887574">
    <property type="component" value="Unplaced"/>
</dbReference>
<dbReference type="InterPro" id="IPR006555">
    <property type="entry name" value="ATP-dep_Helicase_C"/>
</dbReference>
<proteinExistence type="predicted"/>